<gene>
    <name evidence="1" type="ORF">ZIOFF_043173</name>
</gene>
<keyword evidence="2" id="KW-1185">Reference proteome</keyword>
<comment type="caution">
    <text evidence="1">The sequence shown here is derived from an EMBL/GenBank/DDBJ whole genome shotgun (WGS) entry which is preliminary data.</text>
</comment>
<dbReference type="AlphaFoldDB" id="A0A8J5KYK1"/>
<reference evidence="1 2" key="1">
    <citation type="submission" date="2020-08" db="EMBL/GenBank/DDBJ databases">
        <title>Plant Genome Project.</title>
        <authorList>
            <person name="Zhang R.-G."/>
        </authorList>
    </citation>
    <scope>NUCLEOTIDE SEQUENCE [LARGE SCALE GENOMIC DNA]</scope>
    <source>
        <tissue evidence="1">Rhizome</tissue>
    </source>
</reference>
<accession>A0A8J5KYK1</accession>
<proteinExistence type="predicted"/>
<dbReference type="EMBL" id="JACMSC010000012">
    <property type="protein sequence ID" value="KAG6495370.1"/>
    <property type="molecule type" value="Genomic_DNA"/>
</dbReference>
<name>A0A8J5KYK1_ZINOF</name>
<evidence type="ECO:0000313" key="1">
    <source>
        <dbReference type="EMBL" id="KAG6495370.1"/>
    </source>
</evidence>
<evidence type="ECO:0000313" key="2">
    <source>
        <dbReference type="Proteomes" id="UP000734854"/>
    </source>
</evidence>
<organism evidence="1 2">
    <name type="scientific">Zingiber officinale</name>
    <name type="common">Ginger</name>
    <name type="synonym">Amomum zingiber</name>
    <dbReference type="NCBI Taxonomy" id="94328"/>
    <lineage>
        <taxon>Eukaryota</taxon>
        <taxon>Viridiplantae</taxon>
        <taxon>Streptophyta</taxon>
        <taxon>Embryophyta</taxon>
        <taxon>Tracheophyta</taxon>
        <taxon>Spermatophyta</taxon>
        <taxon>Magnoliopsida</taxon>
        <taxon>Liliopsida</taxon>
        <taxon>Zingiberales</taxon>
        <taxon>Zingiberaceae</taxon>
        <taxon>Zingiber</taxon>
    </lineage>
</organism>
<dbReference type="Proteomes" id="UP000734854">
    <property type="component" value="Unassembled WGS sequence"/>
</dbReference>
<protein>
    <submittedName>
        <fullName evidence="1">Uncharacterized protein</fullName>
    </submittedName>
</protein>
<sequence>MHFTSVPLYTLGHPLWGFLAIGRRGNMSNFYNFFRKPKDTKNIRKRKKVDFDEEVSIDDILSSDLKMKKFAELSFSSSCSEVGSLFQFDSSMEI</sequence>